<name>A0A9P7QGD3_9HYPO</name>
<gene>
    <name evidence="2" type="ORF">E4U09_002021</name>
</gene>
<evidence type="ECO:0000313" key="3">
    <source>
        <dbReference type="Proteomes" id="UP000707071"/>
    </source>
</evidence>
<keyword evidence="1" id="KW-0732">Signal</keyword>
<organism evidence="2 3">
    <name type="scientific">Claviceps aff. purpurea</name>
    <dbReference type="NCBI Taxonomy" id="1967640"/>
    <lineage>
        <taxon>Eukaryota</taxon>
        <taxon>Fungi</taxon>
        <taxon>Dikarya</taxon>
        <taxon>Ascomycota</taxon>
        <taxon>Pezizomycotina</taxon>
        <taxon>Sordariomycetes</taxon>
        <taxon>Hypocreomycetidae</taxon>
        <taxon>Hypocreales</taxon>
        <taxon>Clavicipitaceae</taxon>
        <taxon>Claviceps</taxon>
    </lineage>
</organism>
<evidence type="ECO:0000256" key="1">
    <source>
        <dbReference type="SAM" id="SignalP"/>
    </source>
</evidence>
<dbReference type="Proteomes" id="UP000707071">
    <property type="component" value="Unassembled WGS sequence"/>
</dbReference>
<accession>A0A9P7QGD3</accession>
<protein>
    <submittedName>
        <fullName evidence="2">Uncharacterized protein</fullName>
    </submittedName>
</protein>
<reference evidence="2 3" key="1">
    <citation type="journal article" date="2020" name="bioRxiv">
        <title>Whole genome comparisons of ergot fungi reveals the divergence and evolution of species within the genus Claviceps are the result of varying mechanisms driving genome evolution and host range expansion.</title>
        <authorList>
            <person name="Wyka S.A."/>
            <person name="Mondo S.J."/>
            <person name="Liu M."/>
            <person name="Dettman J."/>
            <person name="Nalam V."/>
            <person name="Broders K.D."/>
        </authorList>
    </citation>
    <scope>NUCLEOTIDE SEQUENCE [LARGE SCALE GENOMIC DNA]</scope>
    <source>
        <strain evidence="2 3">Clav52</strain>
    </source>
</reference>
<proteinExistence type="predicted"/>
<dbReference type="AlphaFoldDB" id="A0A9P7QGD3"/>
<feature type="chain" id="PRO_5040409088" evidence="1">
    <location>
        <begin position="19"/>
        <end position="98"/>
    </location>
</feature>
<sequence length="98" mass="10413">MQFLSALLLAVAASVASAAAFDPAYSSDLKERSTDMRWCNGGTFGDHGCEDLGYHTYCCSMSASSDNFFNSPRDVIVASKNPQHGTDCANGGKVYCAK</sequence>
<comment type="caution">
    <text evidence="2">The sequence shown here is derived from an EMBL/GenBank/DDBJ whole genome shotgun (WGS) entry which is preliminary data.</text>
</comment>
<dbReference type="EMBL" id="SRRH01000184">
    <property type="protein sequence ID" value="KAG6295815.1"/>
    <property type="molecule type" value="Genomic_DNA"/>
</dbReference>
<evidence type="ECO:0000313" key="2">
    <source>
        <dbReference type="EMBL" id="KAG6295815.1"/>
    </source>
</evidence>
<feature type="signal peptide" evidence="1">
    <location>
        <begin position="1"/>
        <end position="18"/>
    </location>
</feature>
<keyword evidence="3" id="KW-1185">Reference proteome</keyword>